<name>A0ABT1AGE2_9RALS</name>
<comment type="caution">
    <text evidence="10">The sequence shown here is derived from an EMBL/GenBank/DDBJ whole genome shotgun (WGS) entry which is preliminary data.</text>
</comment>
<evidence type="ECO:0000256" key="8">
    <source>
        <dbReference type="SAM" id="Phobius"/>
    </source>
</evidence>
<dbReference type="InterPro" id="IPR004638">
    <property type="entry name" value="EmrB-like"/>
</dbReference>
<feature type="transmembrane region" description="Helical" evidence="8">
    <location>
        <begin position="316"/>
        <end position="334"/>
    </location>
</feature>
<evidence type="ECO:0000256" key="7">
    <source>
        <dbReference type="ARBA" id="ARBA00023136"/>
    </source>
</evidence>
<dbReference type="PANTHER" id="PTHR42718">
    <property type="entry name" value="MAJOR FACILITATOR SUPERFAMILY MULTIDRUG TRANSPORTER MFSC"/>
    <property type="match status" value="1"/>
</dbReference>
<feature type="domain" description="Major facilitator superfamily (MFS) profile" evidence="9">
    <location>
        <begin position="20"/>
        <end position="516"/>
    </location>
</feature>
<feature type="transmembrane region" description="Helical" evidence="8">
    <location>
        <begin position="57"/>
        <end position="77"/>
    </location>
</feature>
<comment type="similarity">
    <text evidence="2">Belongs to the major facilitator superfamily. EmrB family.</text>
</comment>
<reference evidence="10" key="1">
    <citation type="submission" date="2022-06" db="EMBL/GenBank/DDBJ databases">
        <authorList>
            <person name="Lu C.-H."/>
        </authorList>
    </citation>
    <scope>NUCLEOTIDE SEQUENCE</scope>
    <source>
        <strain evidence="10">21MJYT02-11</strain>
    </source>
</reference>
<dbReference type="PROSITE" id="PS50850">
    <property type="entry name" value="MFS"/>
    <property type="match status" value="1"/>
</dbReference>
<keyword evidence="4" id="KW-1003">Cell membrane</keyword>
<dbReference type="PANTHER" id="PTHR42718:SF9">
    <property type="entry name" value="MAJOR FACILITATOR SUPERFAMILY MULTIDRUG TRANSPORTER MFSC"/>
    <property type="match status" value="1"/>
</dbReference>
<evidence type="ECO:0000256" key="4">
    <source>
        <dbReference type="ARBA" id="ARBA00022475"/>
    </source>
</evidence>
<protein>
    <submittedName>
        <fullName evidence="10">Multidrug efflux MFS transporter</fullName>
    </submittedName>
</protein>
<evidence type="ECO:0000256" key="1">
    <source>
        <dbReference type="ARBA" id="ARBA00004651"/>
    </source>
</evidence>
<keyword evidence="11" id="KW-1185">Reference proteome</keyword>
<dbReference type="NCBIfam" id="TIGR00711">
    <property type="entry name" value="efflux_EmrB"/>
    <property type="match status" value="1"/>
</dbReference>
<dbReference type="EMBL" id="JAMXHT010000002">
    <property type="protein sequence ID" value="MCO5397389.1"/>
    <property type="molecule type" value="Genomic_DNA"/>
</dbReference>
<gene>
    <name evidence="10" type="ORF">NG900_04155</name>
</gene>
<sequence>MARPDARGSEPRARAVDWIAVAAGALGALMASLDISITNSALPQIQGRIGATGTEGTWISTGYLMSEIVMIPLAAWLTRVFGLRRFLLGNAVLFTAFSILCGVSHSLTQMVIGRIGQGFAGGAMIPTAQTIVATRLPRRQMPIGMTIFGLTVLLGPMLGPTVGGWLTENLDWSWCFFLNLPVSIALMVLLRVGLPAERTDWSRFFHADWLGIGGLSIGLSSLTVLLEEGQREQWFESPMIVWLGVIAVVGIGLLAAGQFGAGKPIVKLRLLGNPRYASVIVIVFTIGAGMYCMSYLLPQFLAGIAGYNAEQSGAVMLVYGIPAFLMAPVLPQLLGRIDMRVLVIGGLLCFGASCLLDVALTAQSAGGNFIESQLLRGVGQMMAMMPLNQASLGAVAKEDAGDAVGLYNMARNLGGSVGLALLGVLIDRRYAFHDAVIRESLSGNAPIGQAYLAATAQGLVEQHGDAVHARLQALGQLAAQIQREAMVMTYSEAFHLLALALLLCIPLACLLRRPAPGGISMGH</sequence>
<dbReference type="InterPro" id="IPR011701">
    <property type="entry name" value="MFS"/>
</dbReference>
<proteinExistence type="inferred from homology"/>
<dbReference type="InterPro" id="IPR020846">
    <property type="entry name" value="MFS_dom"/>
</dbReference>
<organism evidence="10 11">
    <name type="scientific">Ralstonia soli</name>
    <dbReference type="NCBI Taxonomy" id="2953896"/>
    <lineage>
        <taxon>Bacteria</taxon>
        <taxon>Pseudomonadati</taxon>
        <taxon>Pseudomonadota</taxon>
        <taxon>Betaproteobacteria</taxon>
        <taxon>Burkholderiales</taxon>
        <taxon>Burkholderiaceae</taxon>
        <taxon>Ralstonia</taxon>
    </lineage>
</organism>
<keyword evidence="3" id="KW-0813">Transport</keyword>
<accession>A0ABT1AGE2</accession>
<feature type="transmembrane region" description="Helical" evidence="8">
    <location>
        <begin position="145"/>
        <end position="166"/>
    </location>
</feature>
<feature type="transmembrane region" description="Helical" evidence="8">
    <location>
        <begin position="276"/>
        <end position="296"/>
    </location>
</feature>
<evidence type="ECO:0000259" key="9">
    <source>
        <dbReference type="PROSITE" id="PS50850"/>
    </source>
</evidence>
<evidence type="ECO:0000256" key="2">
    <source>
        <dbReference type="ARBA" id="ARBA00008537"/>
    </source>
</evidence>
<dbReference type="Pfam" id="PF07690">
    <property type="entry name" value="MFS_1"/>
    <property type="match status" value="1"/>
</dbReference>
<dbReference type="SUPFAM" id="SSF103473">
    <property type="entry name" value="MFS general substrate transporter"/>
    <property type="match status" value="1"/>
</dbReference>
<evidence type="ECO:0000256" key="3">
    <source>
        <dbReference type="ARBA" id="ARBA00022448"/>
    </source>
</evidence>
<feature type="transmembrane region" description="Helical" evidence="8">
    <location>
        <begin position="15"/>
        <end position="37"/>
    </location>
</feature>
<feature type="transmembrane region" description="Helical" evidence="8">
    <location>
        <begin position="238"/>
        <end position="256"/>
    </location>
</feature>
<comment type="subcellular location">
    <subcellularLocation>
        <location evidence="1">Cell membrane</location>
        <topology evidence="1">Multi-pass membrane protein</topology>
    </subcellularLocation>
</comment>
<dbReference type="CDD" id="cd17503">
    <property type="entry name" value="MFS_LmrB_MDR_like"/>
    <property type="match status" value="1"/>
</dbReference>
<keyword evidence="6 8" id="KW-1133">Transmembrane helix</keyword>
<feature type="transmembrane region" description="Helical" evidence="8">
    <location>
        <begin position="493"/>
        <end position="511"/>
    </location>
</feature>
<dbReference type="Gene3D" id="1.20.1250.20">
    <property type="entry name" value="MFS general substrate transporter like domains"/>
    <property type="match status" value="1"/>
</dbReference>
<feature type="transmembrane region" description="Helical" evidence="8">
    <location>
        <begin position="172"/>
        <end position="192"/>
    </location>
</feature>
<evidence type="ECO:0000313" key="11">
    <source>
        <dbReference type="Proteomes" id="UP001162811"/>
    </source>
</evidence>
<dbReference type="Proteomes" id="UP001162811">
    <property type="component" value="Unassembled WGS sequence"/>
</dbReference>
<keyword evidence="5 8" id="KW-0812">Transmembrane</keyword>
<feature type="transmembrane region" description="Helical" evidence="8">
    <location>
        <begin position="341"/>
        <end position="362"/>
    </location>
</feature>
<feature type="transmembrane region" description="Helical" evidence="8">
    <location>
        <begin position="204"/>
        <end position="226"/>
    </location>
</feature>
<evidence type="ECO:0000256" key="5">
    <source>
        <dbReference type="ARBA" id="ARBA00022692"/>
    </source>
</evidence>
<feature type="transmembrane region" description="Helical" evidence="8">
    <location>
        <begin position="86"/>
        <end position="105"/>
    </location>
</feature>
<keyword evidence="7 8" id="KW-0472">Membrane</keyword>
<evidence type="ECO:0000313" key="10">
    <source>
        <dbReference type="EMBL" id="MCO5397389.1"/>
    </source>
</evidence>
<dbReference type="Gene3D" id="1.20.1720.10">
    <property type="entry name" value="Multidrug resistance protein D"/>
    <property type="match status" value="1"/>
</dbReference>
<reference evidence="10" key="2">
    <citation type="journal article" date="2023" name="Front. Microbiol.">
        <title>Ralstonia chuxiongensis sp. nov., Ralstonia mojiangensis sp. nov., and Ralstonia soli sp. nov., isolated from tobacco fields, are three novel species in the family Burkholderiaceae.</title>
        <authorList>
            <person name="Lu C.H."/>
            <person name="Zhang Y.Y."/>
            <person name="Jiang N."/>
            <person name="Chen W."/>
            <person name="Shao X."/>
            <person name="Zhao Z.M."/>
            <person name="Lu W.L."/>
            <person name="Hu X."/>
            <person name="Xi Y.X."/>
            <person name="Zou S.Y."/>
            <person name="Wei Q.J."/>
            <person name="Lin Z.L."/>
            <person name="Gong L."/>
            <person name="Gai X.T."/>
            <person name="Zhang L.Q."/>
            <person name="Li J.Y."/>
            <person name="Jin Y."/>
            <person name="Xia Z.Y."/>
        </authorList>
    </citation>
    <scope>NUCLEOTIDE SEQUENCE</scope>
    <source>
        <strain evidence="10">21MJYT02-11</strain>
    </source>
</reference>
<dbReference type="InterPro" id="IPR036259">
    <property type="entry name" value="MFS_trans_sf"/>
</dbReference>
<evidence type="ECO:0000256" key="6">
    <source>
        <dbReference type="ARBA" id="ARBA00022989"/>
    </source>
</evidence>